<name>A0A8J6AUX0_9EUKA</name>
<evidence type="ECO:0000256" key="1">
    <source>
        <dbReference type="SAM" id="SignalP"/>
    </source>
</evidence>
<dbReference type="Proteomes" id="UP000717585">
    <property type="component" value="Unassembled WGS sequence"/>
</dbReference>
<keyword evidence="3" id="KW-1185">Reference proteome</keyword>
<protein>
    <recommendedName>
        <fullName evidence="4">Membrane-associated protein</fullName>
    </recommendedName>
</protein>
<feature type="chain" id="PRO_5035251007" description="Membrane-associated protein" evidence="1">
    <location>
        <begin position="26"/>
        <end position="464"/>
    </location>
</feature>
<evidence type="ECO:0008006" key="4">
    <source>
        <dbReference type="Google" id="ProtNLM"/>
    </source>
</evidence>
<keyword evidence="1" id="KW-0732">Signal</keyword>
<evidence type="ECO:0000313" key="2">
    <source>
        <dbReference type="EMBL" id="KAG9395371.1"/>
    </source>
</evidence>
<dbReference type="SUPFAM" id="SSF69322">
    <property type="entry name" value="Tricorn protease domain 2"/>
    <property type="match status" value="1"/>
</dbReference>
<feature type="signal peptide" evidence="1">
    <location>
        <begin position="1"/>
        <end position="25"/>
    </location>
</feature>
<sequence length="464" mass="51207">MIWQHQWPICLLLCILPIICVTIDGIPRLHPEWIQFNPKNFTASSSLLFNGYGTSIQLTYGYVLINSYQEPYVSDAASVSSAGTIYCHRREKNADGHMVATEPYMLYSPSPMENGNFGFIIAATDHFLFATESLSYTKIMIHVYDLAGEVPTHCHALSPVFTVPTISSVRITARDDYLAVAEPANYIGQYMVGQVHIYRYNSDSIQWESIQLIRGSIPNGLFGANVVFWGTDCGHPTLFVQQDNHDLPQFNALNVFQWDHDHGYFIHTDTIADLVATVAAAGDDLVIFTQSDSPLLQYRLDSTGRWTVKTMVTPPTGLQRALLGNDLAIGSTGLAVVGSLSYDVLVTNLKDWVGIVNVPNATYSSASFGVELCMDGDIFACGCWPTTAMAPAVFLVDLHTTHSPLWLQILQWNERHPLLTVMLAFAVASTLVGHSVVVIVCCGDLLAVSWATARYSAVEDDLLW</sequence>
<proteinExistence type="predicted"/>
<reference evidence="2" key="1">
    <citation type="submission" date="2021-05" db="EMBL/GenBank/DDBJ databases">
        <title>A free-living protist that lacks canonical eukaryotic 1 DNA replication and segregation systems.</title>
        <authorList>
            <person name="Salas-Leiva D.E."/>
            <person name="Tromer E.C."/>
            <person name="Curtis B.A."/>
            <person name="Jerlstrom-Hultqvist J."/>
            <person name="Kolisko M."/>
            <person name="Yi Z."/>
            <person name="Salas-Leiva J.S."/>
            <person name="Gallot-Lavallee L."/>
            <person name="Kops G.J.P.L."/>
            <person name="Archibald J.M."/>
            <person name="Simpson A.G.B."/>
            <person name="Roger A.J."/>
        </authorList>
    </citation>
    <scope>NUCLEOTIDE SEQUENCE</scope>
    <source>
        <strain evidence="2">BICM</strain>
    </source>
</reference>
<gene>
    <name evidence="2" type="ORF">J8273_2938</name>
</gene>
<accession>A0A8J6AUX0</accession>
<dbReference type="EMBL" id="JAHDYR010000011">
    <property type="protein sequence ID" value="KAG9395371.1"/>
    <property type="molecule type" value="Genomic_DNA"/>
</dbReference>
<evidence type="ECO:0000313" key="3">
    <source>
        <dbReference type="Proteomes" id="UP000717585"/>
    </source>
</evidence>
<organism evidence="2 3">
    <name type="scientific">Carpediemonas membranifera</name>
    <dbReference type="NCBI Taxonomy" id="201153"/>
    <lineage>
        <taxon>Eukaryota</taxon>
        <taxon>Metamonada</taxon>
        <taxon>Carpediemonas-like organisms</taxon>
        <taxon>Carpediemonas</taxon>
    </lineage>
</organism>
<dbReference type="AlphaFoldDB" id="A0A8J6AUX0"/>
<comment type="caution">
    <text evidence="2">The sequence shown here is derived from an EMBL/GenBank/DDBJ whole genome shotgun (WGS) entry which is preliminary data.</text>
</comment>